<evidence type="ECO:0000313" key="7">
    <source>
        <dbReference type="EMBL" id="VDK27565.1"/>
    </source>
</evidence>
<dbReference type="InterPro" id="IPR036458">
    <property type="entry name" value="Na:dicarbo_symporter_sf"/>
</dbReference>
<comment type="caution">
    <text evidence="6">Lacks conserved residue(s) required for the propagation of feature annotation.</text>
</comment>
<keyword evidence="4 6" id="KW-1133">Transmembrane helix</keyword>
<dbReference type="GO" id="GO:0005886">
    <property type="term" value="C:plasma membrane"/>
    <property type="evidence" value="ECO:0007669"/>
    <property type="project" value="TreeGrafter"/>
</dbReference>
<dbReference type="PANTHER" id="PTHR11958">
    <property type="entry name" value="SODIUM/DICARBOXYLATE SYMPORTER-RELATED"/>
    <property type="match status" value="1"/>
</dbReference>
<dbReference type="GO" id="GO:0015501">
    <property type="term" value="F:glutamate:sodium symporter activity"/>
    <property type="evidence" value="ECO:0007669"/>
    <property type="project" value="TreeGrafter"/>
</dbReference>
<keyword evidence="6" id="KW-0769">Symport</keyword>
<dbReference type="GO" id="GO:0005313">
    <property type="term" value="F:L-glutamate transmembrane transporter activity"/>
    <property type="evidence" value="ECO:0007669"/>
    <property type="project" value="TreeGrafter"/>
</dbReference>
<keyword evidence="8" id="KW-1185">Reference proteome</keyword>
<dbReference type="Gene3D" id="1.10.3860.10">
    <property type="entry name" value="Sodium:dicarboxylate symporter"/>
    <property type="match status" value="1"/>
</dbReference>
<evidence type="ECO:0000313" key="8">
    <source>
        <dbReference type="Proteomes" id="UP000282613"/>
    </source>
</evidence>
<accession>A0A0R3W0G7</accession>
<gene>
    <name evidence="7" type="ORF">TASK_LOCUS3161</name>
</gene>
<comment type="subcellular location">
    <subcellularLocation>
        <location evidence="1 6">Membrane</location>
        <topology evidence="1 6">Multi-pass membrane protein</topology>
    </subcellularLocation>
</comment>
<protein>
    <recommendedName>
        <fullName evidence="6">Amino acid transporter</fullName>
    </recommendedName>
</protein>
<keyword evidence="2 6" id="KW-0813">Transport</keyword>
<dbReference type="SUPFAM" id="SSF118215">
    <property type="entry name" value="Proton glutamate symport protein"/>
    <property type="match status" value="1"/>
</dbReference>
<reference evidence="7 8" key="2">
    <citation type="submission" date="2018-11" db="EMBL/GenBank/DDBJ databases">
        <authorList>
            <consortium name="Pathogen Informatics"/>
        </authorList>
    </citation>
    <scope>NUCLEOTIDE SEQUENCE [LARGE SCALE GENOMIC DNA]</scope>
</reference>
<dbReference type="STRING" id="60517.A0A0R3W0G7"/>
<proteinExistence type="inferred from homology"/>
<evidence type="ECO:0000256" key="4">
    <source>
        <dbReference type="ARBA" id="ARBA00022989"/>
    </source>
</evidence>
<dbReference type="InterPro" id="IPR001991">
    <property type="entry name" value="Na-dicarboxylate_symporter"/>
</dbReference>
<name>A0A0R3W0G7_TAEAS</name>
<organism evidence="9">
    <name type="scientific">Taenia asiatica</name>
    <name type="common">Asian tapeworm</name>
    <dbReference type="NCBI Taxonomy" id="60517"/>
    <lineage>
        <taxon>Eukaryota</taxon>
        <taxon>Metazoa</taxon>
        <taxon>Spiralia</taxon>
        <taxon>Lophotrochozoa</taxon>
        <taxon>Platyhelminthes</taxon>
        <taxon>Cestoda</taxon>
        <taxon>Eucestoda</taxon>
        <taxon>Cyclophyllidea</taxon>
        <taxon>Taeniidae</taxon>
        <taxon>Taenia</taxon>
    </lineage>
</organism>
<dbReference type="PANTHER" id="PTHR11958:SF63">
    <property type="entry name" value="AMINO ACID TRANSPORTER"/>
    <property type="match status" value="1"/>
</dbReference>
<evidence type="ECO:0000256" key="5">
    <source>
        <dbReference type="ARBA" id="ARBA00023136"/>
    </source>
</evidence>
<keyword evidence="5 6" id="KW-0472">Membrane</keyword>
<comment type="similarity">
    <text evidence="6">Belongs to the dicarboxylate/amino acid:cation symporter (DAACS) (TC 2.A.23) family.</text>
</comment>
<evidence type="ECO:0000256" key="6">
    <source>
        <dbReference type="RuleBase" id="RU361216"/>
    </source>
</evidence>
<dbReference type="Proteomes" id="UP000282613">
    <property type="component" value="Unassembled WGS sequence"/>
</dbReference>
<dbReference type="OrthoDB" id="5877963at2759"/>
<sequence>MADPNSYDEDPVSYHEETVMPKKKRRRFVKILIDNWFMITTILGVIIGFGAGFGIQKVGLDETGKTWLAMPGTIYIRMLKLTILPMIAANIINVMASLNPKENGKVSGIALGFILVFNLLSALIGVAYSYVINPGKVINGPTTPEPGPSSNVTGSGNQISYIFKDLLL</sequence>
<evidence type="ECO:0000256" key="3">
    <source>
        <dbReference type="ARBA" id="ARBA00022692"/>
    </source>
</evidence>
<evidence type="ECO:0000256" key="2">
    <source>
        <dbReference type="ARBA" id="ARBA00022448"/>
    </source>
</evidence>
<dbReference type="InterPro" id="IPR050746">
    <property type="entry name" value="DAACS"/>
</dbReference>
<evidence type="ECO:0000313" key="9">
    <source>
        <dbReference type="WBParaSite" id="TASK_0000316101-mRNA-1"/>
    </source>
</evidence>
<dbReference type="PRINTS" id="PR00173">
    <property type="entry name" value="EDTRNSPORT"/>
</dbReference>
<dbReference type="EMBL" id="UYRS01006474">
    <property type="protein sequence ID" value="VDK27565.1"/>
    <property type="molecule type" value="Genomic_DNA"/>
</dbReference>
<keyword evidence="3 6" id="KW-0812">Transmembrane</keyword>
<dbReference type="GO" id="GO:0015175">
    <property type="term" value="F:neutral L-amino acid transmembrane transporter activity"/>
    <property type="evidence" value="ECO:0007669"/>
    <property type="project" value="TreeGrafter"/>
</dbReference>
<dbReference type="AlphaFoldDB" id="A0A0R3W0G7"/>
<feature type="transmembrane region" description="Helical" evidence="6">
    <location>
        <begin position="74"/>
        <end position="96"/>
    </location>
</feature>
<dbReference type="WBParaSite" id="TASK_0000316101-mRNA-1">
    <property type="protein sequence ID" value="TASK_0000316101-mRNA-1"/>
    <property type="gene ID" value="TASK_0000316101"/>
</dbReference>
<dbReference type="Pfam" id="PF00375">
    <property type="entry name" value="SDF"/>
    <property type="match status" value="1"/>
</dbReference>
<evidence type="ECO:0000256" key="1">
    <source>
        <dbReference type="ARBA" id="ARBA00004141"/>
    </source>
</evidence>
<feature type="transmembrane region" description="Helical" evidence="6">
    <location>
        <begin position="32"/>
        <end position="54"/>
    </location>
</feature>
<feature type="transmembrane region" description="Helical" evidence="6">
    <location>
        <begin position="108"/>
        <end position="131"/>
    </location>
</feature>
<reference evidence="9" key="1">
    <citation type="submission" date="2017-02" db="UniProtKB">
        <authorList>
            <consortium name="WormBaseParasite"/>
        </authorList>
    </citation>
    <scope>IDENTIFICATION</scope>
</reference>